<evidence type="ECO:0000256" key="5">
    <source>
        <dbReference type="ARBA" id="ARBA00022989"/>
    </source>
</evidence>
<reference evidence="9 10" key="1">
    <citation type="submission" date="2019-03" db="EMBL/GenBank/DDBJ databases">
        <title>Genomic Encyclopedia of Type Strains, Phase IV (KMG-IV): sequencing the most valuable type-strain genomes for metagenomic binning, comparative biology and taxonomic classification.</title>
        <authorList>
            <person name="Goeker M."/>
        </authorList>
    </citation>
    <scope>NUCLEOTIDE SEQUENCE [LARGE SCALE GENOMIC DNA]</scope>
    <source>
        <strain evidence="9 10">DSM 16326</strain>
    </source>
</reference>
<evidence type="ECO:0000256" key="2">
    <source>
        <dbReference type="ARBA" id="ARBA00009425"/>
    </source>
</evidence>
<accession>A0A4R8IQM1</accession>
<evidence type="ECO:0000313" key="10">
    <source>
        <dbReference type="Proteomes" id="UP000294914"/>
    </source>
</evidence>
<comment type="similarity">
    <text evidence="2">Belongs to the CPA3 antiporters (TC 2.A.63) subunit B family.</text>
</comment>
<dbReference type="PANTHER" id="PTHR33932:SF4">
    <property type="entry name" value="NA(+)_H(+) ANTIPORTER SUBUNIT B"/>
    <property type="match status" value="1"/>
</dbReference>
<comment type="subcellular location">
    <subcellularLocation>
        <location evidence="1">Cell membrane</location>
        <topology evidence="1">Multi-pass membrane protein</topology>
    </subcellularLocation>
</comment>
<feature type="transmembrane region" description="Helical" evidence="7">
    <location>
        <begin position="98"/>
        <end position="120"/>
    </location>
</feature>
<evidence type="ECO:0000256" key="3">
    <source>
        <dbReference type="ARBA" id="ARBA00022475"/>
    </source>
</evidence>
<keyword evidence="10" id="KW-1185">Reference proteome</keyword>
<feature type="transmembrane region" description="Helical" evidence="7">
    <location>
        <begin position="191"/>
        <end position="216"/>
    </location>
</feature>
<keyword evidence="3" id="KW-1003">Cell membrane</keyword>
<dbReference type="EMBL" id="SOQX01000002">
    <property type="protein sequence ID" value="TDY02604.1"/>
    <property type="molecule type" value="Genomic_DNA"/>
</dbReference>
<feature type="transmembrane region" description="Helical" evidence="7">
    <location>
        <begin position="12"/>
        <end position="30"/>
    </location>
</feature>
<feature type="domain" description="Na+/H+ antiporter MnhB subunit-related protein" evidence="8">
    <location>
        <begin position="101"/>
        <end position="209"/>
    </location>
</feature>
<feature type="transmembrane region" description="Helical" evidence="7">
    <location>
        <begin position="132"/>
        <end position="150"/>
    </location>
</feature>
<keyword evidence="5 7" id="KW-1133">Transmembrane helix</keyword>
<evidence type="ECO:0000256" key="6">
    <source>
        <dbReference type="ARBA" id="ARBA00023136"/>
    </source>
</evidence>
<dbReference type="RefSeq" id="WP_166668770.1">
    <property type="nucleotide sequence ID" value="NZ_SOQX01000002.1"/>
</dbReference>
<sequence>MTPRGAAPWLRFSVALLLVGMFAALAWVLLGLPPRSAGLQPQVAAQMAVSGVDHPVTAVLLNFRGYDTLLEMAVLLLACLGVWSLSPAVPPTDETPGAMLAALPRQLVPLMVLMAGYLLWRGATGPGGAFQAGAVLGAAGVLLLLTGWRLPVRWQGWRLRLLLIAGVGMFVLVALAVVPASGVLLGYPLPVAGTLILLIEALAGLSIGVTLMALFLGGEPGASR</sequence>
<dbReference type="AlphaFoldDB" id="A0A4R8IQM1"/>
<evidence type="ECO:0000256" key="7">
    <source>
        <dbReference type="SAM" id="Phobius"/>
    </source>
</evidence>
<dbReference type="Pfam" id="PF04039">
    <property type="entry name" value="MnhB"/>
    <property type="match status" value="1"/>
</dbReference>
<protein>
    <submittedName>
        <fullName evidence="9">Multisubunit sodium/proton antiporter MrpB subunit</fullName>
    </submittedName>
</protein>
<proteinExistence type="inferred from homology"/>
<dbReference type="Proteomes" id="UP000294914">
    <property type="component" value="Unassembled WGS sequence"/>
</dbReference>
<comment type="caution">
    <text evidence="9">The sequence shown here is derived from an EMBL/GenBank/DDBJ whole genome shotgun (WGS) entry which is preliminary data.</text>
</comment>
<evidence type="ECO:0000313" key="9">
    <source>
        <dbReference type="EMBL" id="TDY02604.1"/>
    </source>
</evidence>
<dbReference type="PANTHER" id="PTHR33932">
    <property type="entry name" value="NA(+)/H(+) ANTIPORTER SUBUNIT B"/>
    <property type="match status" value="1"/>
</dbReference>
<evidence type="ECO:0000256" key="1">
    <source>
        <dbReference type="ARBA" id="ARBA00004651"/>
    </source>
</evidence>
<organism evidence="9 10">
    <name type="scientific">Thiohalophilus thiocyanatoxydans</name>
    <dbReference type="NCBI Taxonomy" id="381308"/>
    <lineage>
        <taxon>Bacteria</taxon>
        <taxon>Pseudomonadati</taxon>
        <taxon>Pseudomonadota</taxon>
        <taxon>Gammaproteobacteria</taxon>
        <taxon>Thiohalomonadales</taxon>
        <taxon>Thiohalophilaceae</taxon>
        <taxon>Thiohalophilus</taxon>
    </lineage>
</organism>
<keyword evidence="6 7" id="KW-0472">Membrane</keyword>
<feature type="transmembrane region" description="Helical" evidence="7">
    <location>
        <begin position="162"/>
        <end position="185"/>
    </location>
</feature>
<evidence type="ECO:0000256" key="4">
    <source>
        <dbReference type="ARBA" id="ARBA00022692"/>
    </source>
</evidence>
<dbReference type="InterPro" id="IPR050622">
    <property type="entry name" value="CPA3_antiporter_subunitB"/>
</dbReference>
<name>A0A4R8IQM1_9GAMM</name>
<evidence type="ECO:0000259" key="8">
    <source>
        <dbReference type="Pfam" id="PF04039"/>
    </source>
</evidence>
<dbReference type="InterPro" id="IPR007182">
    <property type="entry name" value="MnhB"/>
</dbReference>
<feature type="transmembrane region" description="Helical" evidence="7">
    <location>
        <begin position="69"/>
        <end position="86"/>
    </location>
</feature>
<keyword evidence="4 7" id="KW-0812">Transmembrane</keyword>
<gene>
    <name evidence="9" type="ORF">EDC23_0979</name>
</gene>
<dbReference type="GO" id="GO:0005886">
    <property type="term" value="C:plasma membrane"/>
    <property type="evidence" value="ECO:0007669"/>
    <property type="project" value="UniProtKB-SubCell"/>
</dbReference>